<accession>A0AAC8TE04</accession>
<evidence type="ECO:0000259" key="5">
    <source>
        <dbReference type="PROSITE" id="PS50893"/>
    </source>
</evidence>
<evidence type="ECO:0000256" key="3">
    <source>
        <dbReference type="ARBA" id="ARBA00022741"/>
    </source>
</evidence>
<keyword evidence="9" id="KW-1185">Reference proteome</keyword>
<comment type="similarity">
    <text evidence="1">Belongs to the ABC transporter superfamily.</text>
</comment>
<keyword evidence="4 6" id="KW-0067">ATP-binding</keyword>
<keyword evidence="2" id="KW-0813">Transport</keyword>
<dbReference type="EMBL" id="QUMU01000008">
    <property type="protein sequence ID" value="REG28678.1"/>
    <property type="molecule type" value="Genomic_DNA"/>
</dbReference>
<dbReference type="InterPro" id="IPR003593">
    <property type="entry name" value="AAA+_ATPase"/>
</dbReference>
<dbReference type="GO" id="GO:0005524">
    <property type="term" value="F:ATP binding"/>
    <property type="evidence" value="ECO:0007669"/>
    <property type="project" value="UniProtKB-KW"/>
</dbReference>
<dbReference type="PANTHER" id="PTHR43335">
    <property type="entry name" value="ABC TRANSPORTER, ATP-BINDING PROTEIN"/>
    <property type="match status" value="1"/>
</dbReference>
<evidence type="ECO:0000256" key="4">
    <source>
        <dbReference type="ARBA" id="ARBA00022840"/>
    </source>
</evidence>
<dbReference type="InterPro" id="IPR003439">
    <property type="entry name" value="ABC_transporter-like_ATP-bd"/>
</dbReference>
<dbReference type="AlphaFoldDB" id="A0AAC8TE04"/>
<evidence type="ECO:0000256" key="1">
    <source>
        <dbReference type="ARBA" id="ARBA00005417"/>
    </source>
</evidence>
<dbReference type="RefSeq" id="WP_245682533.1">
    <property type="nucleotide sequence ID" value="NZ_CP011509.1"/>
</dbReference>
<dbReference type="Pfam" id="PF00005">
    <property type="entry name" value="ABC_tran"/>
    <property type="match status" value="1"/>
</dbReference>
<reference evidence="7 9" key="2">
    <citation type="submission" date="2018-08" db="EMBL/GenBank/DDBJ databases">
        <title>Genomic Encyclopedia of Archaeal and Bacterial Type Strains, Phase II (KMG-II): from individual species to whole genera.</title>
        <authorList>
            <person name="Goeker M."/>
        </authorList>
    </citation>
    <scope>NUCLEOTIDE SEQUENCE [LARGE SCALE GENOMIC DNA]</scope>
    <source>
        <strain evidence="7 9">DSM 2261</strain>
    </source>
</reference>
<dbReference type="EMBL" id="CP011509">
    <property type="protein sequence ID" value="AKJ02397.1"/>
    <property type="molecule type" value="Genomic_DNA"/>
</dbReference>
<dbReference type="Gene3D" id="3.40.50.300">
    <property type="entry name" value="P-loop containing nucleotide triphosphate hydrolases"/>
    <property type="match status" value="1"/>
</dbReference>
<evidence type="ECO:0000313" key="8">
    <source>
        <dbReference type="Proteomes" id="UP000035579"/>
    </source>
</evidence>
<dbReference type="KEGG" id="age:AA314_04023"/>
<sequence>MPMIEVQNLTKRYRERVAVDCLNFSVAEGEILGFLGPNGAGKSTTMKILTGFLPPSEGVAKVAGFDVFEQPLEVKRRIGYLPETPPLYPEMTVAGYLKFVAELKRLPGRGLRAEVERVAGLTGLADVMGRVIQNLSKGYKQRVGIAQALLGSPPVLILDEPTEGLDPAQRAEVRGLIKGLAGKHTVILSTHILPEVTMTCEKVLIINQGRVVAYDQIRKLAKVHGGKAENVSLEEIFIKLTAA</sequence>
<gene>
    <name evidence="6" type="ORF">AA314_04023</name>
    <name evidence="7" type="ORF">ATI61_108216</name>
</gene>
<evidence type="ECO:0000313" key="7">
    <source>
        <dbReference type="EMBL" id="REG28678.1"/>
    </source>
</evidence>
<evidence type="ECO:0000256" key="2">
    <source>
        <dbReference type="ARBA" id="ARBA00022448"/>
    </source>
</evidence>
<protein>
    <submittedName>
        <fullName evidence="7">ABC-2 type transport system ATP-binding protein</fullName>
    </submittedName>
    <submittedName>
        <fullName evidence="6">ATP-binding protein of ABC transporter</fullName>
    </submittedName>
</protein>
<proteinExistence type="inferred from homology"/>
<evidence type="ECO:0000313" key="6">
    <source>
        <dbReference type="EMBL" id="AKJ02397.1"/>
    </source>
</evidence>
<feature type="domain" description="ABC transporter" evidence="5">
    <location>
        <begin position="4"/>
        <end position="233"/>
    </location>
</feature>
<keyword evidence="3" id="KW-0547">Nucleotide-binding</keyword>
<evidence type="ECO:0000313" key="9">
    <source>
        <dbReference type="Proteomes" id="UP000256345"/>
    </source>
</evidence>
<reference evidence="6 8" key="1">
    <citation type="submission" date="2015-05" db="EMBL/GenBank/DDBJ databases">
        <title>Genome assembly of Archangium gephyra DSM 2261.</title>
        <authorList>
            <person name="Sharma G."/>
            <person name="Subramanian S."/>
        </authorList>
    </citation>
    <scope>NUCLEOTIDE SEQUENCE [LARGE SCALE GENOMIC DNA]</scope>
    <source>
        <strain evidence="6 8">DSM 2261</strain>
    </source>
</reference>
<dbReference type="GO" id="GO:0016887">
    <property type="term" value="F:ATP hydrolysis activity"/>
    <property type="evidence" value="ECO:0007669"/>
    <property type="project" value="InterPro"/>
</dbReference>
<dbReference type="InterPro" id="IPR027417">
    <property type="entry name" value="P-loop_NTPase"/>
</dbReference>
<name>A0AAC8TE04_9BACT</name>
<dbReference type="Proteomes" id="UP000256345">
    <property type="component" value="Unassembled WGS sequence"/>
</dbReference>
<dbReference type="Proteomes" id="UP000035579">
    <property type="component" value="Chromosome"/>
</dbReference>
<dbReference type="PROSITE" id="PS50893">
    <property type="entry name" value="ABC_TRANSPORTER_2"/>
    <property type="match status" value="1"/>
</dbReference>
<organism evidence="6 8">
    <name type="scientific">Archangium gephyra</name>
    <dbReference type="NCBI Taxonomy" id="48"/>
    <lineage>
        <taxon>Bacteria</taxon>
        <taxon>Pseudomonadati</taxon>
        <taxon>Myxococcota</taxon>
        <taxon>Myxococcia</taxon>
        <taxon>Myxococcales</taxon>
        <taxon>Cystobacterineae</taxon>
        <taxon>Archangiaceae</taxon>
        <taxon>Archangium</taxon>
    </lineage>
</organism>
<dbReference type="SUPFAM" id="SSF52540">
    <property type="entry name" value="P-loop containing nucleoside triphosphate hydrolases"/>
    <property type="match status" value="1"/>
</dbReference>
<dbReference type="PANTHER" id="PTHR43335:SF4">
    <property type="entry name" value="ABC TRANSPORTER, ATP-BINDING PROTEIN"/>
    <property type="match status" value="1"/>
</dbReference>
<dbReference type="SMART" id="SM00382">
    <property type="entry name" value="AAA"/>
    <property type="match status" value="1"/>
</dbReference>
<dbReference type="CDD" id="cd03230">
    <property type="entry name" value="ABC_DR_subfamily_A"/>
    <property type="match status" value="1"/>
</dbReference>